<proteinExistence type="predicted"/>
<reference evidence="1" key="1">
    <citation type="submission" date="2021-09" db="EMBL/GenBank/DDBJ databases">
        <authorList>
            <consortium name="AG Swart"/>
            <person name="Singh M."/>
            <person name="Singh A."/>
            <person name="Seah K."/>
            <person name="Emmerich C."/>
        </authorList>
    </citation>
    <scope>NUCLEOTIDE SEQUENCE</scope>
    <source>
        <strain evidence="1">ATCC30299</strain>
    </source>
</reference>
<sequence>MPIKDELRTLANIGVKMREDLRLLKINTISMLAQQDAEDLYNRLNKLKGCRQDPCVWDVFSAAIHQAKTGEATKWWKWTPERKKIQAMRKSKK</sequence>
<dbReference type="Gene3D" id="1.10.150.20">
    <property type="entry name" value="5' to 3' exonuclease, C-terminal subdomain"/>
    <property type="match status" value="1"/>
</dbReference>
<keyword evidence="2" id="KW-1185">Reference proteome</keyword>
<dbReference type="Pfam" id="PF11731">
    <property type="entry name" value="Cdd1"/>
    <property type="match status" value="1"/>
</dbReference>
<protein>
    <recommendedName>
        <fullName evidence="3">Mitomycin resistance protein mcrB</fullName>
    </recommendedName>
</protein>
<evidence type="ECO:0000313" key="1">
    <source>
        <dbReference type="EMBL" id="CAG9332984.1"/>
    </source>
</evidence>
<gene>
    <name evidence="1" type="ORF">BSTOLATCC_MIC57805</name>
</gene>
<name>A0AAU9K7S1_9CILI</name>
<accession>A0AAU9K7S1</accession>
<organism evidence="1 2">
    <name type="scientific">Blepharisma stoltei</name>
    <dbReference type="NCBI Taxonomy" id="1481888"/>
    <lineage>
        <taxon>Eukaryota</taxon>
        <taxon>Sar</taxon>
        <taxon>Alveolata</taxon>
        <taxon>Ciliophora</taxon>
        <taxon>Postciliodesmatophora</taxon>
        <taxon>Heterotrichea</taxon>
        <taxon>Heterotrichida</taxon>
        <taxon>Blepharismidae</taxon>
        <taxon>Blepharisma</taxon>
    </lineage>
</organism>
<evidence type="ECO:0000313" key="2">
    <source>
        <dbReference type="Proteomes" id="UP001162131"/>
    </source>
</evidence>
<dbReference type="InterPro" id="IPR021725">
    <property type="entry name" value="Cdd1"/>
</dbReference>
<dbReference type="EMBL" id="CAJZBQ010000056">
    <property type="protein sequence ID" value="CAG9332984.1"/>
    <property type="molecule type" value="Genomic_DNA"/>
</dbReference>
<dbReference type="AlphaFoldDB" id="A0AAU9K7S1"/>
<evidence type="ECO:0008006" key="3">
    <source>
        <dbReference type="Google" id="ProtNLM"/>
    </source>
</evidence>
<dbReference type="Proteomes" id="UP001162131">
    <property type="component" value="Unassembled WGS sequence"/>
</dbReference>
<comment type="caution">
    <text evidence="1">The sequence shown here is derived from an EMBL/GenBank/DDBJ whole genome shotgun (WGS) entry which is preliminary data.</text>
</comment>